<comment type="caution">
    <text evidence="1">The sequence shown here is derived from an EMBL/GenBank/DDBJ whole genome shotgun (WGS) entry which is preliminary data.</text>
</comment>
<gene>
    <name evidence="1" type="ORF">N866_14610</name>
</gene>
<name>A0A021VL64_9CELL</name>
<dbReference type="AlphaFoldDB" id="A0A021VL64"/>
<dbReference type="EMBL" id="AXCW01000427">
    <property type="protein sequence ID" value="EYR61896.1"/>
    <property type="molecule type" value="Genomic_DNA"/>
</dbReference>
<organism evidence="1 2">
    <name type="scientific">Actinotalea ferrariae CF5-4</name>
    <dbReference type="NCBI Taxonomy" id="948458"/>
    <lineage>
        <taxon>Bacteria</taxon>
        <taxon>Bacillati</taxon>
        <taxon>Actinomycetota</taxon>
        <taxon>Actinomycetes</taxon>
        <taxon>Micrococcales</taxon>
        <taxon>Cellulomonadaceae</taxon>
        <taxon>Actinotalea</taxon>
    </lineage>
</organism>
<evidence type="ECO:0000313" key="2">
    <source>
        <dbReference type="Proteomes" id="UP000019753"/>
    </source>
</evidence>
<accession>A0A021VL64</accession>
<proteinExistence type="predicted"/>
<sequence length="141" mass="15475">MAQDEQVDQSPTLAAVAEDLYAATLEDFTGARDARVKELRVAGHRDLAREVAALRRPTTAAWAVNQLVRARPEEVEQLLALGAALRDAQEAFAGEELRELNRQQHRVVAAIREEARAVAARAGRRLSETVGRQVEVTLRAG</sequence>
<feature type="non-terminal residue" evidence="1">
    <location>
        <position position="141"/>
    </location>
</feature>
<evidence type="ECO:0000313" key="1">
    <source>
        <dbReference type="EMBL" id="EYR61896.1"/>
    </source>
</evidence>
<keyword evidence="2" id="KW-1185">Reference proteome</keyword>
<protein>
    <submittedName>
        <fullName evidence="1">Uncharacterized protein</fullName>
    </submittedName>
</protein>
<dbReference type="Proteomes" id="UP000019753">
    <property type="component" value="Unassembled WGS sequence"/>
</dbReference>
<reference evidence="1 2" key="1">
    <citation type="submission" date="2014-01" db="EMBL/GenBank/DDBJ databases">
        <title>Actinotalea ferrariae CF5-4.</title>
        <authorList>
            <person name="Chen F."/>
            <person name="Li Y."/>
            <person name="Wang G."/>
        </authorList>
    </citation>
    <scope>NUCLEOTIDE SEQUENCE [LARGE SCALE GENOMIC DNA]</scope>
    <source>
        <strain evidence="1 2">CF5-4</strain>
    </source>
</reference>